<evidence type="ECO:0000313" key="2">
    <source>
        <dbReference type="Proteomes" id="UP000242715"/>
    </source>
</evidence>
<organism evidence="1 2">
    <name type="scientific">Trifolium subterraneum</name>
    <name type="common">Subterranean clover</name>
    <dbReference type="NCBI Taxonomy" id="3900"/>
    <lineage>
        <taxon>Eukaryota</taxon>
        <taxon>Viridiplantae</taxon>
        <taxon>Streptophyta</taxon>
        <taxon>Embryophyta</taxon>
        <taxon>Tracheophyta</taxon>
        <taxon>Spermatophyta</taxon>
        <taxon>Magnoliopsida</taxon>
        <taxon>eudicotyledons</taxon>
        <taxon>Gunneridae</taxon>
        <taxon>Pentapetalae</taxon>
        <taxon>rosids</taxon>
        <taxon>fabids</taxon>
        <taxon>Fabales</taxon>
        <taxon>Fabaceae</taxon>
        <taxon>Papilionoideae</taxon>
        <taxon>50 kb inversion clade</taxon>
        <taxon>NPAAA clade</taxon>
        <taxon>Hologalegina</taxon>
        <taxon>IRL clade</taxon>
        <taxon>Trifolieae</taxon>
        <taxon>Trifolium</taxon>
    </lineage>
</organism>
<keyword evidence="2" id="KW-1185">Reference proteome</keyword>
<name>A0A2Z6LL63_TRISU</name>
<evidence type="ECO:0000313" key="1">
    <source>
        <dbReference type="EMBL" id="GAU18234.1"/>
    </source>
</evidence>
<sequence>MNQIPSFSATKKHNLDVSDLNTNETSSAVSDLLCSEFQILNHRFSFSFSKVKDGEISIRTN</sequence>
<accession>A0A2Z6LL63</accession>
<reference evidence="2" key="1">
    <citation type="journal article" date="2017" name="Front. Plant Sci.">
        <title>Climate Clever Clovers: New Paradigm to Reduce the Environmental Footprint of Ruminants by Breeding Low Methanogenic Forages Utilizing Haplotype Variation.</title>
        <authorList>
            <person name="Kaur P."/>
            <person name="Appels R."/>
            <person name="Bayer P.E."/>
            <person name="Keeble-Gagnere G."/>
            <person name="Wang J."/>
            <person name="Hirakawa H."/>
            <person name="Shirasawa K."/>
            <person name="Vercoe P."/>
            <person name="Stefanova K."/>
            <person name="Durmic Z."/>
            <person name="Nichols P."/>
            <person name="Revell C."/>
            <person name="Isobe S.N."/>
            <person name="Edwards D."/>
            <person name="Erskine W."/>
        </authorList>
    </citation>
    <scope>NUCLEOTIDE SEQUENCE [LARGE SCALE GENOMIC DNA]</scope>
    <source>
        <strain evidence="2">cv. Daliak</strain>
    </source>
</reference>
<dbReference type="AlphaFoldDB" id="A0A2Z6LL63"/>
<gene>
    <name evidence="1" type="ORF">TSUD_175750</name>
</gene>
<proteinExistence type="predicted"/>
<dbReference type="Proteomes" id="UP000242715">
    <property type="component" value="Unassembled WGS sequence"/>
</dbReference>
<protein>
    <submittedName>
        <fullName evidence="1">Uncharacterized protein</fullName>
    </submittedName>
</protein>
<dbReference type="EMBL" id="DF973181">
    <property type="protein sequence ID" value="GAU18234.1"/>
    <property type="molecule type" value="Genomic_DNA"/>
</dbReference>